<name>A0A926JVP2_9FLAO</name>
<evidence type="ECO:0000256" key="1">
    <source>
        <dbReference type="SAM" id="Phobius"/>
    </source>
</evidence>
<keyword evidence="3" id="KW-1185">Reference proteome</keyword>
<dbReference type="AlphaFoldDB" id="A0A926JVP2"/>
<keyword evidence="1" id="KW-1133">Transmembrane helix</keyword>
<keyword evidence="1" id="KW-0812">Transmembrane</keyword>
<proteinExistence type="predicted"/>
<protein>
    <submittedName>
        <fullName evidence="2">CcoQ/FixQ family Cbb3-type cytochrome c oxidase assembly chaperone</fullName>
    </submittedName>
</protein>
<feature type="transmembrane region" description="Helical" evidence="1">
    <location>
        <begin position="20"/>
        <end position="39"/>
    </location>
</feature>
<evidence type="ECO:0000313" key="3">
    <source>
        <dbReference type="Proteomes" id="UP000653730"/>
    </source>
</evidence>
<dbReference type="Proteomes" id="UP000653730">
    <property type="component" value="Unassembled WGS sequence"/>
</dbReference>
<dbReference type="EMBL" id="JACVDC010000106">
    <property type="protein sequence ID" value="MBC9798335.1"/>
    <property type="molecule type" value="Genomic_DNA"/>
</dbReference>
<accession>A0A926JVP2</accession>
<keyword evidence="1" id="KW-0472">Membrane</keyword>
<sequence length="61" mass="7182">MLTYIKDHMASIAGIEIYPIISLSIFFLFFAGLFLWVFTARKEYIENVKQIPLEPEENEQL</sequence>
<organism evidence="2 3">
    <name type="scientific">Sinomicrobium weinanense</name>
    <dbReference type="NCBI Taxonomy" id="2842200"/>
    <lineage>
        <taxon>Bacteria</taxon>
        <taxon>Pseudomonadati</taxon>
        <taxon>Bacteroidota</taxon>
        <taxon>Flavobacteriia</taxon>
        <taxon>Flavobacteriales</taxon>
        <taxon>Flavobacteriaceae</taxon>
        <taxon>Sinomicrobium</taxon>
    </lineage>
</organism>
<gene>
    <name evidence="2" type="ORF">IBL28_20375</name>
</gene>
<dbReference type="RefSeq" id="WP_187967457.1">
    <property type="nucleotide sequence ID" value="NZ_JACVDC010000106.1"/>
</dbReference>
<reference evidence="2 3" key="1">
    <citation type="submission" date="2020-09" db="EMBL/GenBank/DDBJ databases">
        <title>Sinomicrobium weinanense sp. nov., a halophilic bacteria isolated from saline-alkali soil.</title>
        <authorList>
            <person name="Wu P."/>
            <person name="Ren H."/>
            <person name="Mei Y."/>
            <person name="Liang Y."/>
            <person name="Chen Z."/>
        </authorList>
    </citation>
    <scope>NUCLEOTIDE SEQUENCE [LARGE SCALE GENOMIC DNA]</scope>
    <source>
        <strain evidence="2 3">FJxs</strain>
    </source>
</reference>
<comment type="caution">
    <text evidence="2">The sequence shown here is derived from an EMBL/GenBank/DDBJ whole genome shotgun (WGS) entry which is preliminary data.</text>
</comment>
<evidence type="ECO:0000313" key="2">
    <source>
        <dbReference type="EMBL" id="MBC9798335.1"/>
    </source>
</evidence>